<reference evidence="3" key="1">
    <citation type="journal article" date="2019" name="Int. J. Syst. Evol. Microbiol.">
        <title>The Global Catalogue of Microorganisms (GCM) 10K type strain sequencing project: providing services to taxonomists for standard genome sequencing and annotation.</title>
        <authorList>
            <consortium name="The Broad Institute Genomics Platform"/>
            <consortium name="The Broad Institute Genome Sequencing Center for Infectious Disease"/>
            <person name="Wu L."/>
            <person name="Ma J."/>
        </authorList>
    </citation>
    <scope>NUCLEOTIDE SEQUENCE [LARGE SCALE GENOMIC DNA]</scope>
    <source>
        <strain evidence="3">CGMCC 4.7241</strain>
    </source>
</reference>
<name>A0ABV7YJ63_9ACTN</name>
<dbReference type="SUPFAM" id="SSF46785">
    <property type="entry name" value="Winged helix' DNA-binding domain"/>
    <property type="match status" value="1"/>
</dbReference>
<dbReference type="Proteomes" id="UP001595699">
    <property type="component" value="Unassembled WGS sequence"/>
</dbReference>
<dbReference type="InterPro" id="IPR000835">
    <property type="entry name" value="HTH_MarR-typ"/>
</dbReference>
<proteinExistence type="predicted"/>
<dbReference type="PANTHER" id="PTHR33164">
    <property type="entry name" value="TRANSCRIPTIONAL REGULATOR, MARR FAMILY"/>
    <property type="match status" value="1"/>
</dbReference>
<dbReference type="PANTHER" id="PTHR33164:SF99">
    <property type="entry name" value="MARR FAMILY REGULATORY PROTEIN"/>
    <property type="match status" value="1"/>
</dbReference>
<dbReference type="EMBL" id="JBHRZH010000036">
    <property type="protein sequence ID" value="MFC3765092.1"/>
    <property type="molecule type" value="Genomic_DNA"/>
</dbReference>
<accession>A0ABV7YJ63</accession>
<dbReference type="InterPro" id="IPR039422">
    <property type="entry name" value="MarR/SlyA-like"/>
</dbReference>
<evidence type="ECO:0000259" key="1">
    <source>
        <dbReference type="PROSITE" id="PS50995"/>
    </source>
</evidence>
<dbReference type="InterPro" id="IPR036388">
    <property type="entry name" value="WH-like_DNA-bd_sf"/>
</dbReference>
<feature type="domain" description="HTH marR-type" evidence="1">
    <location>
        <begin position="14"/>
        <end position="150"/>
    </location>
</feature>
<evidence type="ECO:0000313" key="2">
    <source>
        <dbReference type="EMBL" id="MFC3765092.1"/>
    </source>
</evidence>
<gene>
    <name evidence="2" type="ORF">ACFOUW_29945</name>
</gene>
<protein>
    <submittedName>
        <fullName evidence="2">MarR family winged helix-turn-helix transcriptional regulator</fullName>
    </submittedName>
</protein>
<comment type="caution">
    <text evidence="2">The sequence shown here is derived from an EMBL/GenBank/DDBJ whole genome shotgun (WGS) entry which is preliminary data.</text>
</comment>
<dbReference type="Gene3D" id="1.10.10.10">
    <property type="entry name" value="Winged helix-like DNA-binding domain superfamily/Winged helix DNA-binding domain"/>
    <property type="match status" value="1"/>
</dbReference>
<dbReference type="RefSeq" id="WP_205119191.1">
    <property type="nucleotide sequence ID" value="NZ_JAFBCM010000001.1"/>
</dbReference>
<dbReference type="InterPro" id="IPR036390">
    <property type="entry name" value="WH_DNA-bd_sf"/>
</dbReference>
<organism evidence="2 3">
    <name type="scientific">Tenggerimyces flavus</name>
    <dbReference type="NCBI Taxonomy" id="1708749"/>
    <lineage>
        <taxon>Bacteria</taxon>
        <taxon>Bacillati</taxon>
        <taxon>Actinomycetota</taxon>
        <taxon>Actinomycetes</taxon>
        <taxon>Propionibacteriales</taxon>
        <taxon>Nocardioidaceae</taxon>
        <taxon>Tenggerimyces</taxon>
    </lineage>
</organism>
<dbReference type="SMART" id="SM00347">
    <property type="entry name" value="HTH_MARR"/>
    <property type="match status" value="1"/>
</dbReference>
<sequence length="157" mass="17476">MSQNDEPRWLSEAEQDSWRPFAAVMMKLPAALDAQLLRDSGMTHFEYLVLGRLAEAPDETVRMSELASFVAASLSRLSHVVKRLEDRGWVRRRPCPEDGRYTNAVLTKPGRAKVVAAAPGHVAAVRELVVDALSATQYRQLGSAAKRILHQIEPTSR</sequence>
<keyword evidence="3" id="KW-1185">Reference proteome</keyword>
<dbReference type="Pfam" id="PF12802">
    <property type="entry name" value="MarR_2"/>
    <property type="match status" value="1"/>
</dbReference>
<evidence type="ECO:0000313" key="3">
    <source>
        <dbReference type="Proteomes" id="UP001595699"/>
    </source>
</evidence>
<dbReference type="PROSITE" id="PS50995">
    <property type="entry name" value="HTH_MARR_2"/>
    <property type="match status" value="1"/>
</dbReference>